<protein>
    <recommendedName>
        <fullName evidence="6">DOMON domain-containing protein</fullName>
    </recommendedName>
</protein>
<dbReference type="InterPro" id="IPR045265">
    <property type="entry name" value="AIR12_DOMON"/>
</dbReference>
<gene>
    <name evidence="7" type="ORF">Nepgr_014415</name>
</gene>
<organism evidence="7 8">
    <name type="scientific">Nepenthes gracilis</name>
    <name type="common">Slender pitcher plant</name>
    <dbReference type="NCBI Taxonomy" id="150966"/>
    <lineage>
        <taxon>Eukaryota</taxon>
        <taxon>Viridiplantae</taxon>
        <taxon>Streptophyta</taxon>
        <taxon>Embryophyta</taxon>
        <taxon>Tracheophyta</taxon>
        <taxon>Spermatophyta</taxon>
        <taxon>Magnoliopsida</taxon>
        <taxon>eudicotyledons</taxon>
        <taxon>Gunneridae</taxon>
        <taxon>Pentapetalae</taxon>
        <taxon>Caryophyllales</taxon>
        <taxon>Nepenthaceae</taxon>
        <taxon>Nepenthes</taxon>
    </lineage>
</organism>
<dbReference type="EMBL" id="BSYO01000012">
    <property type="protein sequence ID" value="GMH12574.1"/>
    <property type="molecule type" value="Genomic_DNA"/>
</dbReference>
<dbReference type="PANTHER" id="PTHR23130">
    <property type="entry name" value="CYTOCHROME B561 AND DOMON DOMAIN-CONTAINING PROTEIN"/>
    <property type="match status" value="1"/>
</dbReference>
<evidence type="ECO:0000256" key="3">
    <source>
        <dbReference type="ARBA" id="ARBA00022729"/>
    </source>
</evidence>
<dbReference type="GO" id="GO:0016020">
    <property type="term" value="C:membrane"/>
    <property type="evidence" value="ECO:0007669"/>
    <property type="project" value="UniProtKB-SubCell"/>
</dbReference>
<accession>A0AAD3SKT7</accession>
<comment type="subcellular location">
    <subcellularLocation>
        <location evidence="1">Membrane</location>
    </subcellularLocation>
</comment>
<keyword evidence="2" id="KW-0813">Transport</keyword>
<dbReference type="AlphaFoldDB" id="A0AAD3SKT7"/>
<evidence type="ECO:0000256" key="5">
    <source>
        <dbReference type="ARBA" id="ARBA00023136"/>
    </source>
</evidence>
<proteinExistence type="predicted"/>
<keyword evidence="3" id="KW-0732">Signal</keyword>
<evidence type="ECO:0000313" key="8">
    <source>
        <dbReference type="Proteomes" id="UP001279734"/>
    </source>
</evidence>
<comment type="caution">
    <text evidence="7">The sequence shown here is derived from an EMBL/GenBank/DDBJ whole genome shotgun (WGS) entry which is preliminary data.</text>
</comment>
<evidence type="ECO:0000259" key="6">
    <source>
        <dbReference type="PROSITE" id="PS50836"/>
    </source>
</evidence>
<sequence>MVQIAYRDSQTTDGWIAWAINPTGTGMLGSQALVAFDNRTTGVPVVYSTPVTSYAPLMQPATLSFPVSNLSAEYSNGEMVINRREYFEYII</sequence>
<keyword evidence="4" id="KW-0249">Electron transport</keyword>
<reference evidence="7" key="1">
    <citation type="submission" date="2023-05" db="EMBL/GenBank/DDBJ databases">
        <title>Nepenthes gracilis genome sequencing.</title>
        <authorList>
            <person name="Fukushima K."/>
        </authorList>
    </citation>
    <scope>NUCLEOTIDE SEQUENCE</scope>
    <source>
        <strain evidence="7">SING2019-196</strain>
    </source>
</reference>
<evidence type="ECO:0000313" key="7">
    <source>
        <dbReference type="EMBL" id="GMH12574.1"/>
    </source>
</evidence>
<keyword evidence="5" id="KW-0472">Membrane</keyword>
<dbReference type="PROSITE" id="PS50836">
    <property type="entry name" value="DOMON"/>
    <property type="match status" value="1"/>
</dbReference>
<dbReference type="InterPro" id="IPR005018">
    <property type="entry name" value="DOMON_domain"/>
</dbReference>
<dbReference type="PANTHER" id="PTHR23130:SF199">
    <property type="entry name" value="CYTOCHROME B561 AND DOMON DOMAIN-CONTAINING PROTEIN"/>
    <property type="match status" value="1"/>
</dbReference>
<feature type="domain" description="DOMON" evidence="6">
    <location>
        <begin position="1"/>
        <end position="91"/>
    </location>
</feature>
<dbReference type="Pfam" id="PF04526">
    <property type="entry name" value="DUF568"/>
    <property type="match status" value="1"/>
</dbReference>
<keyword evidence="8" id="KW-1185">Reference proteome</keyword>
<dbReference type="Proteomes" id="UP001279734">
    <property type="component" value="Unassembled WGS sequence"/>
</dbReference>
<name>A0AAD3SKT7_NEPGR</name>
<evidence type="ECO:0000256" key="1">
    <source>
        <dbReference type="ARBA" id="ARBA00004370"/>
    </source>
</evidence>
<evidence type="ECO:0000256" key="2">
    <source>
        <dbReference type="ARBA" id="ARBA00022448"/>
    </source>
</evidence>
<evidence type="ECO:0000256" key="4">
    <source>
        <dbReference type="ARBA" id="ARBA00022982"/>
    </source>
</evidence>